<name>A0A367IIQ2_RHIST</name>
<dbReference type="AlphaFoldDB" id="A0A367IIQ2"/>
<evidence type="ECO:0000313" key="1">
    <source>
        <dbReference type="EMBL" id="RCH77549.1"/>
    </source>
</evidence>
<dbReference type="InterPro" id="IPR019412">
    <property type="entry name" value="IML2/TPR_39"/>
</dbReference>
<sequence>MTDSAKQDIIFDADKVEPEIPKDTLTTIKQTESSESVQVKNTEEVNEKMIALALDHSSHQKTGVIPLLRIDFANIKRNKLPPRQQEEYDVDMSKGIRLLFNNKFSEARAVFETKAKEDPLYALGLSFMSFIRAISSFHPKDAESAITKLSETYLFADGQIQAASSAKPIKETVSDYITNWMGSNPTHLPTNTRPLKRYELMEQEFTSNGALRAHIVKAESALMRAVLYLSLDTMVGYLKAGINLRK</sequence>
<dbReference type="PANTHER" id="PTHR31859">
    <property type="entry name" value="TETRATRICOPEPTIDE REPEAT PROTEIN 39 FAMILY MEMBER"/>
    <property type="match status" value="1"/>
</dbReference>
<dbReference type="Proteomes" id="UP000253551">
    <property type="component" value="Unassembled WGS sequence"/>
</dbReference>
<dbReference type="OrthoDB" id="43460at2759"/>
<keyword evidence="2" id="KW-1185">Reference proteome</keyword>
<protein>
    <submittedName>
        <fullName evidence="1">Uncharacterized protein</fullName>
    </submittedName>
</protein>
<reference evidence="1 2" key="1">
    <citation type="journal article" date="2018" name="G3 (Bethesda)">
        <title>Phylogenetic and Phylogenomic Definition of Rhizopus Species.</title>
        <authorList>
            <person name="Gryganskyi A.P."/>
            <person name="Golan J."/>
            <person name="Dolatabadi S."/>
            <person name="Mondo S."/>
            <person name="Robb S."/>
            <person name="Idnurm A."/>
            <person name="Muszewska A."/>
            <person name="Steczkiewicz K."/>
            <person name="Masonjones S."/>
            <person name="Liao H.L."/>
            <person name="Gajdeczka M.T."/>
            <person name="Anike F."/>
            <person name="Vuek A."/>
            <person name="Anishchenko I.M."/>
            <person name="Voigt K."/>
            <person name="de Hoog G.S."/>
            <person name="Smith M.E."/>
            <person name="Heitman J."/>
            <person name="Vilgalys R."/>
            <person name="Stajich J.E."/>
        </authorList>
    </citation>
    <scope>NUCLEOTIDE SEQUENCE [LARGE SCALE GENOMIC DNA]</scope>
    <source>
        <strain evidence="1 2">LSU 92-RS-03</strain>
    </source>
</reference>
<proteinExistence type="predicted"/>
<dbReference type="Pfam" id="PF10300">
    <property type="entry name" value="Iml2-TPR_39"/>
    <property type="match status" value="1"/>
</dbReference>
<accession>A0A367IIQ2</accession>
<dbReference type="EMBL" id="PJQM01007969">
    <property type="protein sequence ID" value="RCH77549.1"/>
    <property type="molecule type" value="Genomic_DNA"/>
</dbReference>
<feature type="non-terminal residue" evidence="1">
    <location>
        <position position="246"/>
    </location>
</feature>
<gene>
    <name evidence="1" type="ORF">CU098_003466</name>
</gene>
<evidence type="ECO:0000313" key="2">
    <source>
        <dbReference type="Proteomes" id="UP000253551"/>
    </source>
</evidence>
<dbReference type="PANTHER" id="PTHR31859:SF1">
    <property type="entry name" value="TETRATRICOPEPTIDE REPEAT PROTEIN 39C"/>
    <property type="match status" value="1"/>
</dbReference>
<comment type="caution">
    <text evidence="1">The sequence shown here is derived from an EMBL/GenBank/DDBJ whole genome shotgun (WGS) entry which is preliminary data.</text>
</comment>
<organism evidence="1 2">
    <name type="scientific">Rhizopus stolonifer</name>
    <name type="common">Rhizopus nigricans</name>
    <dbReference type="NCBI Taxonomy" id="4846"/>
    <lineage>
        <taxon>Eukaryota</taxon>
        <taxon>Fungi</taxon>
        <taxon>Fungi incertae sedis</taxon>
        <taxon>Mucoromycota</taxon>
        <taxon>Mucoromycotina</taxon>
        <taxon>Mucoromycetes</taxon>
        <taxon>Mucorales</taxon>
        <taxon>Mucorineae</taxon>
        <taxon>Rhizopodaceae</taxon>
        <taxon>Rhizopus</taxon>
    </lineage>
</organism>